<accession>V6LP45</accession>
<dbReference type="EMBL" id="KI546159">
    <property type="protein sequence ID" value="EST42499.1"/>
    <property type="molecule type" value="Genomic_DNA"/>
</dbReference>
<proteinExistence type="predicted"/>
<evidence type="ECO:0000313" key="2">
    <source>
        <dbReference type="EMBL" id="KAH0569965.1"/>
    </source>
</evidence>
<evidence type="ECO:0000313" key="1">
    <source>
        <dbReference type="EMBL" id="EST42499.1"/>
    </source>
</evidence>
<dbReference type="AlphaFoldDB" id="V6LP45"/>
<name>V6LP45_9EUKA</name>
<dbReference type="VEuPathDB" id="GiardiaDB:SS50377_27937"/>
<keyword evidence="3" id="KW-1185">Reference proteome</keyword>
<organism evidence="1">
    <name type="scientific">Spironucleus salmonicida</name>
    <dbReference type="NCBI Taxonomy" id="348837"/>
    <lineage>
        <taxon>Eukaryota</taxon>
        <taxon>Metamonada</taxon>
        <taxon>Diplomonadida</taxon>
        <taxon>Hexamitidae</taxon>
        <taxon>Hexamitinae</taxon>
        <taxon>Spironucleus</taxon>
    </lineage>
</organism>
<protein>
    <submittedName>
        <fullName evidence="1">Uncharacterized protein</fullName>
    </submittedName>
</protein>
<gene>
    <name evidence="1" type="ORF">SS50377_17805</name>
    <name evidence="2" type="ORF">SS50377_27937</name>
</gene>
<dbReference type="EMBL" id="AUWU02000008">
    <property type="protein sequence ID" value="KAH0569965.1"/>
    <property type="molecule type" value="Genomic_DNA"/>
</dbReference>
<evidence type="ECO:0000313" key="3">
    <source>
        <dbReference type="Proteomes" id="UP000018208"/>
    </source>
</evidence>
<dbReference type="Proteomes" id="UP000018208">
    <property type="component" value="Unassembled WGS sequence"/>
</dbReference>
<sequence length="172" mass="19725">MASTISQLVELPALRRIQVSPYKPFNAVINPGLRAQKPIIQKQRKSQTNHFGTTLNIDPPVRLPAFSKVPFLSEFIARYLGADVDYMSVQIDNWMHLPTYYKLGKAEITSAILQNFAECKDTQQPHISELIPRDNLNKYLLGSRILINPENTLKRAAFRQLAERVFYQGRLK</sequence>
<reference evidence="2" key="2">
    <citation type="submission" date="2020-12" db="EMBL/GenBank/DDBJ databases">
        <title>New Spironucleus salmonicida genome in near-complete chromosomes.</title>
        <authorList>
            <person name="Xu F."/>
            <person name="Kurt Z."/>
            <person name="Jimenez-Gonzalez A."/>
            <person name="Astvaldsson A."/>
            <person name="Andersson J.O."/>
            <person name="Svard S.G."/>
        </authorList>
    </citation>
    <scope>NUCLEOTIDE SEQUENCE</scope>
    <source>
        <strain evidence="2">ATCC 50377</strain>
    </source>
</reference>
<reference evidence="1 2" key="1">
    <citation type="journal article" date="2014" name="PLoS Genet.">
        <title>The Genome of Spironucleus salmonicida Highlights a Fish Pathogen Adapted to Fluctuating Environments.</title>
        <authorList>
            <person name="Xu F."/>
            <person name="Jerlstrom-Hultqvist J."/>
            <person name="Einarsson E."/>
            <person name="Astvaldsson A."/>
            <person name="Svard S.G."/>
            <person name="Andersson J.O."/>
        </authorList>
    </citation>
    <scope>NUCLEOTIDE SEQUENCE</scope>
    <source>
        <strain evidence="2">ATCC 50377</strain>
    </source>
</reference>